<dbReference type="GO" id="GO:0031683">
    <property type="term" value="F:G-protein beta/gamma-subunit complex binding"/>
    <property type="evidence" value="ECO:0007669"/>
    <property type="project" value="InterPro"/>
</dbReference>
<evidence type="ECO:0000256" key="2">
    <source>
        <dbReference type="ARBA" id="ARBA00022741"/>
    </source>
</evidence>
<dbReference type="Pfam" id="PF00503">
    <property type="entry name" value="G-alpha"/>
    <property type="match status" value="1"/>
</dbReference>
<dbReference type="AlphaFoldDB" id="A0A6B2L974"/>
<feature type="binding site" evidence="5">
    <location>
        <begin position="162"/>
        <end position="166"/>
    </location>
    <ligand>
        <name>GTP</name>
        <dbReference type="ChEBI" id="CHEBI:37565"/>
    </ligand>
</feature>
<dbReference type="InterPro" id="IPR027417">
    <property type="entry name" value="P-loop_NTPase"/>
</dbReference>
<name>A0A6B2L974_9EUKA</name>
<dbReference type="Gene3D" id="1.10.400.10">
    <property type="entry name" value="GI Alpha 1, domain 2-like"/>
    <property type="match status" value="1"/>
</dbReference>
<dbReference type="GO" id="GO:0001664">
    <property type="term" value="F:G protein-coupled receptor binding"/>
    <property type="evidence" value="ECO:0007669"/>
    <property type="project" value="TreeGrafter"/>
</dbReference>
<dbReference type="EMBL" id="GIBP01004585">
    <property type="protein sequence ID" value="NDV33554.1"/>
    <property type="molecule type" value="Transcribed_RNA"/>
</dbReference>
<proteinExistence type="predicted"/>
<dbReference type="FunFam" id="3.40.50.300:FF:000720">
    <property type="entry name" value="Guanine nucleotide-binding protein G(k) subunit alpha"/>
    <property type="match status" value="1"/>
</dbReference>
<dbReference type="InterPro" id="IPR001019">
    <property type="entry name" value="Gprotein_alpha_su"/>
</dbReference>
<dbReference type="SUPFAM" id="SSF52540">
    <property type="entry name" value="P-loop containing nucleoside triphosphate hydrolases"/>
    <property type="match status" value="1"/>
</dbReference>
<feature type="binding site" evidence="6">
    <location>
        <position position="143"/>
    </location>
    <ligand>
        <name>Mg(2+)</name>
        <dbReference type="ChEBI" id="CHEBI:18420"/>
    </ligand>
</feature>
<evidence type="ECO:0000313" key="7">
    <source>
        <dbReference type="EMBL" id="NDV33554.1"/>
    </source>
</evidence>
<keyword evidence="1 6" id="KW-0479">Metal-binding</keyword>
<sequence length="316" mass="36345">MGIGESGKSTIFKQFKIVQSNGGFNEEEKKAFISVVHYQCTSQIRTLIENAEKLGEEMGEKGKKAVAMMNDLYPSDQVVVNKELADLIEVIWNDEGIRKTYEARGKKFLLNDCADYFFNNIQRFAENNYIPNEADILRARTRSVGIESAQFRFQNMRIRVIDVGGQRSERRKWISCFDDVTAIIFVVSLSCYDLVLREDENKNAMEETIQLFEEITKHRDLQKPNIILFLNKTDLFDTKCVESSIKVCKHFSDYDGDDEPVATKEFIKDRFLEIGEQIGKKVVTHFTCALNTDNVQNVAKNIRKYLLGNNLEEVGL</sequence>
<evidence type="ECO:0000256" key="3">
    <source>
        <dbReference type="ARBA" id="ARBA00023134"/>
    </source>
</evidence>
<dbReference type="PANTHER" id="PTHR10218:SF302">
    <property type="entry name" value="GUANINE NUCLEOTIDE-BINDING PROTEIN ALPHA-5 SUBUNIT"/>
    <property type="match status" value="1"/>
</dbReference>
<dbReference type="GO" id="GO:0005525">
    <property type="term" value="F:GTP binding"/>
    <property type="evidence" value="ECO:0007669"/>
    <property type="project" value="UniProtKB-KW"/>
</dbReference>
<dbReference type="PANTHER" id="PTHR10218">
    <property type="entry name" value="GTP-BINDING PROTEIN ALPHA SUBUNIT"/>
    <property type="match status" value="1"/>
</dbReference>
<dbReference type="GO" id="GO:0046872">
    <property type="term" value="F:metal ion binding"/>
    <property type="evidence" value="ECO:0007669"/>
    <property type="project" value="UniProtKB-KW"/>
</dbReference>
<keyword evidence="4" id="KW-0807">Transducer</keyword>
<dbReference type="InterPro" id="IPR011025">
    <property type="entry name" value="GproteinA_insert"/>
</dbReference>
<dbReference type="GO" id="GO:0005737">
    <property type="term" value="C:cytoplasm"/>
    <property type="evidence" value="ECO:0007669"/>
    <property type="project" value="TreeGrafter"/>
</dbReference>
<feature type="binding site" evidence="5">
    <location>
        <begin position="231"/>
        <end position="234"/>
    </location>
    <ligand>
        <name>GTP</name>
        <dbReference type="ChEBI" id="CHEBI:37565"/>
    </ligand>
</feature>
<dbReference type="GO" id="GO:0005834">
    <property type="term" value="C:heterotrimeric G-protein complex"/>
    <property type="evidence" value="ECO:0007669"/>
    <property type="project" value="TreeGrafter"/>
</dbReference>
<reference evidence="7" key="1">
    <citation type="journal article" date="2020" name="J. Eukaryot. Microbiol.">
        <title>De novo Sequencing, Assembly and Annotation of the Transcriptome for the Free-Living Testate Amoeba Arcella intermedia.</title>
        <authorList>
            <person name="Ribeiro G.M."/>
            <person name="Porfirio-Sousa A.L."/>
            <person name="Maurer-Alcala X.X."/>
            <person name="Katz L.A."/>
            <person name="Lahr D.J.G."/>
        </authorList>
    </citation>
    <scope>NUCLEOTIDE SEQUENCE</scope>
</reference>
<dbReference type="SUPFAM" id="SSF47895">
    <property type="entry name" value="Transducin (alpha subunit), insertion domain"/>
    <property type="match status" value="1"/>
</dbReference>
<dbReference type="GO" id="GO:0003924">
    <property type="term" value="F:GTPase activity"/>
    <property type="evidence" value="ECO:0007669"/>
    <property type="project" value="InterPro"/>
</dbReference>
<keyword evidence="2 5" id="KW-0547">Nucleotide-binding</keyword>
<evidence type="ECO:0000256" key="6">
    <source>
        <dbReference type="PIRSR" id="PIRSR601019-2"/>
    </source>
</evidence>
<dbReference type="GO" id="GO:0007188">
    <property type="term" value="P:adenylate cyclase-modulating G protein-coupled receptor signaling pathway"/>
    <property type="evidence" value="ECO:0007669"/>
    <property type="project" value="TreeGrafter"/>
</dbReference>
<organism evidence="7">
    <name type="scientific">Arcella intermedia</name>
    <dbReference type="NCBI Taxonomy" id="1963864"/>
    <lineage>
        <taxon>Eukaryota</taxon>
        <taxon>Amoebozoa</taxon>
        <taxon>Tubulinea</taxon>
        <taxon>Elardia</taxon>
        <taxon>Arcellinida</taxon>
        <taxon>Sphaerothecina</taxon>
        <taxon>Arcellidae</taxon>
        <taxon>Arcella</taxon>
    </lineage>
</organism>
<evidence type="ECO:0000256" key="1">
    <source>
        <dbReference type="ARBA" id="ARBA00022723"/>
    </source>
</evidence>
<feature type="binding site" evidence="5">
    <location>
        <begin position="5"/>
        <end position="10"/>
    </location>
    <ligand>
        <name>GTP</name>
        <dbReference type="ChEBI" id="CHEBI:37565"/>
    </ligand>
</feature>
<evidence type="ECO:0000256" key="5">
    <source>
        <dbReference type="PIRSR" id="PIRSR601019-1"/>
    </source>
</evidence>
<evidence type="ECO:0000256" key="4">
    <source>
        <dbReference type="ARBA" id="ARBA00023224"/>
    </source>
</evidence>
<accession>A0A6B2L974</accession>
<dbReference type="CDD" id="cd00066">
    <property type="entry name" value="G-alpha"/>
    <property type="match status" value="1"/>
</dbReference>
<keyword evidence="6" id="KW-0460">Magnesium</keyword>
<dbReference type="SMART" id="SM00275">
    <property type="entry name" value="G_alpha"/>
    <property type="match status" value="1"/>
</dbReference>
<keyword evidence="3 5" id="KW-0342">GTP-binding</keyword>
<dbReference type="PROSITE" id="PS51882">
    <property type="entry name" value="G_ALPHA"/>
    <property type="match status" value="1"/>
</dbReference>
<protein>
    <submittedName>
        <fullName evidence="7">Uncharacterized protein</fullName>
    </submittedName>
</protein>
<dbReference type="Gene3D" id="3.40.50.300">
    <property type="entry name" value="P-loop containing nucleotide triphosphate hydrolases"/>
    <property type="match status" value="1"/>
</dbReference>
<feature type="binding site" evidence="6">
    <location>
        <position position="9"/>
    </location>
    <ligand>
        <name>Mg(2+)</name>
        <dbReference type="ChEBI" id="CHEBI:18420"/>
    </ligand>
</feature>
<feature type="binding site" evidence="5">
    <location>
        <position position="289"/>
    </location>
    <ligand>
        <name>GTP</name>
        <dbReference type="ChEBI" id="CHEBI:37565"/>
    </ligand>
</feature>